<proteinExistence type="inferred from homology"/>
<dbReference type="InterPro" id="IPR008949">
    <property type="entry name" value="Isoprenoid_synthase_dom_sf"/>
</dbReference>
<dbReference type="InterPro" id="IPR033749">
    <property type="entry name" value="Polyprenyl_synt_CS"/>
</dbReference>
<dbReference type="SFLD" id="SFLDS00005">
    <property type="entry name" value="Isoprenoid_Synthase_Type_I"/>
    <property type="match status" value="1"/>
</dbReference>
<dbReference type="GO" id="GO:0004161">
    <property type="term" value="F:dimethylallyltranstransferase activity"/>
    <property type="evidence" value="ECO:0007669"/>
    <property type="project" value="UniProtKB-EC"/>
</dbReference>
<reference evidence="8 9" key="1">
    <citation type="journal article" date="2014" name="Mol. Biol. Evol.">
        <title>Massive expansion of Ubiquitination-related gene families within the Chlamydiae.</title>
        <authorList>
            <person name="Domman D."/>
            <person name="Collingro A."/>
            <person name="Lagkouvardos I."/>
            <person name="Gehre L."/>
            <person name="Weinmaier T."/>
            <person name="Rattei T."/>
            <person name="Subtil A."/>
            <person name="Horn M."/>
        </authorList>
    </citation>
    <scope>NUCLEOTIDE SEQUENCE [LARGE SCALE GENOMIC DNA]</scope>
    <source>
        <strain evidence="8 9">OEW1</strain>
    </source>
</reference>
<organism evidence="8 9">
    <name type="scientific">Parachlamydia acanthamoebae</name>
    <dbReference type="NCBI Taxonomy" id="83552"/>
    <lineage>
        <taxon>Bacteria</taxon>
        <taxon>Pseudomonadati</taxon>
        <taxon>Chlamydiota</taxon>
        <taxon>Chlamydiia</taxon>
        <taxon>Parachlamydiales</taxon>
        <taxon>Parachlamydiaceae</taxon>
        <taxon>Parachlamydia</taxon>
    </lineage>
</organism>
<sequence>MNPFSILLSYQAQVEAKIEQSIAALGAKSKVRDACEYALRNGGKRFRPALVLMVAKTLGKQVDASEAALAVEFFHTASLIADDLPCMDNDDERRNMPSLHKVFGEDIALLASYALIAEGYRYLAQNSETLKQQQVSFSDRCDHLCVLAIQNVSYNTGLFGATGGQFLDIHESNLSLSALRDILHKKTVSLFEISFVLGWLFGGGELEKLPLVKKAASHFGMAFQIADDLSDMQQDLKNGRKANMGLLMGVEETVKMFHKETVSFLTVLQELDIQGQELEALIKTLIQKTEECLAVQG</sequence>
<dbReference type="EC" id="2.5.1.10" evidence="8"/>
<dbReference type="GO" id="GO:0004337">
    <property type="term" value="F:(2E,6E)-farnesyl diphosphate synthase activity"/>
    <property type="evidence" value="ECO:0007669"/>
    <property type="project" value="UniProtKB-EC"/>
</dbReference>
<gene>
    <name evidence="8" type="primary">ggpS</name>
    <name evidence="8" type="ORF">DB43_AA00810</name>
</gene>
<dbReference type="OMA" id="AWAEFGY"/>
<evidence type="ECO:0000256" key="5">
    <source>
        <dbReference type="ARBA" id="ARBA00022842"/>
    </source>
</evidence>
<dbReference type="GO" id="GO:0004311">
    <property type="term" value="F:geranylgeranyl diphosphate synthase activity"/>
    <property type="evidence" value="ECO:0007669"/>
    <property type="project" value="UniProtKB-EC"/>
</dbReference>
<keyword evidence="4" id="KW-0479">Metal-binding</keyword>
<dbReference type="InterPro" id="IPR000092">
    <property type="entry name" value="Polyprenyl_synt"/>
</dbReference>
<accession>A0A0C1BZ29</accession>
<evidence type="ECO:0000256" key="6">
    <source>
        <dbReference type="ARBA" id="ARBA00023229"/>
    </source>
</evidence>
<comment type="similarity">
    <text evidence="2 7">Belongs to the FPP/GGPP synthase family.</text>
</comment>
<dbReference type="RefSeq" id="WP_013924056.1">
    <property type="nucleotide sequence ID" value="NZ_JSAM01000111.1"/>
</dbReference>
<evidence type="ECO:0000313" key="9">
    <source>
        <dbReference type="Proteomes" id="UP000031307"/>
    </source>
</evidence>
<dbReference type="EMBL" id="JSAM01000111">
    <property type="protein sequence ID" value="KIA76656.1"/>
    <property type="molecule type" value="Genomic_DNA"/>
</dbReference>
<dbReference type="EC" id="2.5.1.-" evidence="8"/>
<evidence type="ECO:0000256" key="1">
    <source>
        <dbReference type="ARBA" id="ARBA00001946"/>
    </source>
</evidence>
<evidence type="ECO:0000256" key="2">
    <source>
        <dbReference type="ARBA" id="ARBA00006706"/>
    </source>
</evidence>
<keyword evidence="3 7" id="KW-0808">Transferase</keyword>
<dbReference type="PATRIC" id="fig|83552.4.peg.2306"/>
<dbReference type="SUPFAM" id="SSF48576">
    <property type="entry name" value="Terpenoid synthases"/>
    <property type="match status" value="1"/>
</dbReference>
<evidence type="ECO:0000256" key="3">
    <source>
        <dbReference type="ARBA" id="ARBA00022679"/>
    </source>
</evidence>
<keyword evidence="5" id="KW-0460">Magnesium</keyword>
<dbReference type="AlphaFoldDB" id="A0A0C1BZ29"/>
<dbReference type="PANTHER" id="PTHR43281:SF1">
    <property type="entry name" value="FARNESYL DIPHOSPHATE SYNTHASE"/>
    <property type="match status" value="1"/>
</dbReference>
<dbReference type="PROSITE" id="PS00444">
    <property type="entry name" value="POLYPRENYL_SYNTHASE_2"/>
    <property type="match status" value="1"/>
</dbReference>
<dbReference type="Pfam" id="PF00348">
    <property type="entry name" value="polyprenyl_synt"/>
    <property type="match status" value="1"/>
</dbReference>
<dbReference type="GO" id="GO:0046872">
    <property type="term" value="F:metal ion binding"/>
    <property type="evidence" value="ECO:0007669"/>
    <property type="project" value="UniProtKB-KW"/>
</dbReference>
<keyword evidence="6" id="KW-0414">Isoprene biosynthesis</keyword>
<evidence type="ECO:0000256" key="7">
    <source>
        <dbReference type="RuleBase" id="RU004466"/>
    </source>
</evidence>
<protein>
    <submittedName>
        <fullName evidence="8">Geranylgeranyl pyrophosphate synthase</fullName>
        <ecNumber evidence="8">2.5.1.-</ecNumber>
        <ecNumber evidence="8">2.5.1.1</ecNumber>
        <ecNumber evidence="8">2.5.1.10</ecNumber>
        <ecNumber evidence="8">2.5.1.29</ecNumber>
    </submittedName>
</protein>
<comment type="caution">
    <text evidence="8">The sequence shown here is derived from an EMBL/GenBank/DDBJ whole genome shotgun (WGS) entry which is preliminary data.</text>
</comment>
<dbReference type="EC" id="2.5.1.29" evidence="8"/>
<dbReference type="PANTHER" id="PTHR43281">
    <property type="entry name" value="FARNESYL DIPHOSPHATE SYNTHASE"/>
    <property type="match status" value="1"/>
</dbReference>
<evidence type="ECO:0000256" key="4">
    <source>
        <dbReference type="ARBA" id="ARBA00022723"/>
    </source>
</evidence>
<dbReference type="EC" id="2.5.1.1" evidence="8"/>
<dbReference type="GO" id="GO:0008299">
    <property type="term" value="P:isoprenoid biosynthetic process"/>
    <property type="evidence" value="ECO:0007669"/>
    <property type="project" value="UniProtKB-KW"/>
</dbReference>
<comment type="cofactor">
    <cofactor evidence="1">
        <name>Mg(2+)</name>
        <dbReference type="ChEBI" id="CHEBI:18420"/>
    </cofactor>
</comment>
<name>A0A0C1BZ29_9BACT</name>
<dbReference type="Gene3D" id="1.10.600.10">
    <property type="entry name" value="Farnesyl Diphosphate Synthase"/>
    <property type="match status" value="1"/>
</dbReference>
<evidence type="ECO:0000313" key="8">
    <source>
        <dbReference type="EMBL" id="KIA76656.1"/>
    </source>
</evidence>
<dbReference type="Proteomes" id="UP000031307">
    <property type="component" value="Unassembled WGS sequence"/>
</dbReference>